<comment type="caution">
    <text evidence="3">The sequence shown here is derived from an EMBL/GenBank/DDBJ whole genome shotgun (WGS) entry which is preliminary data.</text>
</comment>
<proteinExistence type="predicted"/>
<dbReference type="NCBIfam" id="TIGR04183">
    <property type="entry name" value="Por_Secre_tail"/>
    <property type="match status" value="1"/>
</dbReference>
<keyword evidence="1" id="KW-0732">Signal</keyword>
<dbReference type="InterPro" id="IPR026444">
    <property type="entry name" value="Secre_tail"/>
</dbReference>
<keyword evidence="4" id="KW-1185">Reference proteome</keyword>
<protein>
    <recommendedName>
        <fullName evidence="2">Secretion system C-terminal sorting domain-containing protein</fullName>
    </recommendedName>
</protein>
<evidence type="ECO:0000313" key="4">
    <source>
        <dbReference type="Proteomes" id="UP000601361"/>
    </source>
</evidence>
<sequence length="389" mass="38900">MKKTITLATLGLLSVAALPSMAQAPITVDGKLAATEVAANGYQLVGRDTGARGFGDAGVLALYAAADANNLYFFLVGTLESSATEIKNSLQVFIDRPGVDGIPVGTALPLPADPTSGPATSFQKMNAKLDLAADLGVAIKGTGAAGQVQMGAVVYTPGTTPTATAMVASGSTPLNAVTGAAFTVPASTTGTFAPFAGAQVAYLTSANLSSNPGFATNGNAPANGLEIVVSRSAMGIPATGGQVRIFALQNNQDGGFISSDYIPQGPADAANPGSGADFTAIAGTQAATLTVTASGLSIVTSNRNAAAAALKFGVYPNPAPAAATIDYVVAGQQNVSLDVFNSLGQRVRTVASGTQSGKQSYPLTNLTAGAYFVKLRVGDQMTSQKVVVE</sequence>
<evidence type="ECO:0000256" key="1">
    <source>
        <dbReference type="SAM" id="SignalP"/>
    </source>
</evidence>
<dbReference type="Proteomes" id="UP000601361">
    <property type="component" value="Unassembled WGS sequence"/>
</dbReference>
<evidence type="ECO:0000259" key="2">
    <source>
        <dbReference type="Pfam" id="PF18962"/>
    </source>
</evidence>
<feature type="signal peptide" evidence="1">
    <location>
        <begin position="1"/>
        <end position="22"/>
    </location>
</feature>
<evidence type="ECO:0000313" key="3">
    <source>
        <dbReference type="EMBL" id="GGG41378.1"/>
    </source>
</evidence>
<accession>A0ABQ1WQG7</accession>
<dbReference type="Pfam" id="PF18962">
    <property type="entry name" value="Por_Secre_tail"/>
    <property type="match status" value="1"/>
</dbReference>
<name>A0ABQ1WQG7_9BACT</name>
<reference evidence="4" key="1">
    <citation type="journal article" date="2019" name="Int. J. Syst. Evol. Microbiol.">
        <title>The Global Catalogue of Microorganisms (GCM) 10K type strain sequencing project: providing services to taxonomists for standard genome sequencing and annotation.</title>
        <authorList>
            <consortium name="The Broad Institute Genomics Platform"/>
            <consortium name="The Broad Institute Genome Sequencing Center for Infectious Disease"/>
            <person name="Wu L."/>
            <person name="Ma J."/>
        </authorList>
    </citation>
    <scope>NUCLEOTIDE SEQUENCE [LARGE SCALE GENOMIC DNA]</scope>
    <source>
        <strain evidence="4">CGMCC 1.12990</strain>
    </source>
</reference>
<gene>
    <name evidence="3" type="ORF">GCM10011378_17060</name>
</gene>
<feature type="chain" id="PRO_5046852552" description="Secretion system C-terminal sorting domain-containing protein" evidence="1">
    <location>
        <begin position="23"/>
        <end position="389"/>
    </location>
</feature>
<dbReference type="EMBL" id="BMGS01000004">
    <property type="protein sequence ID" value="GGG41378.1"/>
    <property type="molecule type" value="Genomic_DNA"/>
</dbReference>
<feature type="domain" description="Secretion system C-terminal sorting" evidence="2">
    <location>
        <begin position="314"/>
        <end position="388"/>
    </location>
</feature>
<organism evidence="3 4">
    <name type="scientific">Hymenobacter glacieicola</name>
    <dbReference type="NCBI Taxonomy" id="1562124"/>
    <lineage>
        <taxon>Bacteria</taxon>
        <taxon>Pseudomonadati</taxon>
        <taxon>Bacteroidota</taxon>
        <taxon>Cytophagia</taxon>
        <taxon>Cytophagales</taxon>
        <taxon>Hymenobacteraceae</taxon>
        <taxon>Hymenobacter</taxon>
    </lineage>
</organism>